<dbReference type="SUPFAM" id="SSF47384">
    <property type="entry name" value="Homodimeric domain of signal transducing histidine kinase"/>
    <property type="match status" value="1"/>
</dbReference>
<dbReference type="InterPro" id="IPR000700">
    <property type="entry name" value="PAS-assoc_C"/>
</dbReference>
<dbReference type="KEGG" id="bbd:Belba_3556"/>
<dbReference type="PROSITE" id="PS50113">
    <property type="entry name" value="PAC"/>
    <property type="match status" value="1"/>
</dbReference>
<comment type="subunit">
    <text evidence="9">At low DSF concentrations, interacts with RpfF.</text>
</comment>
<evidence type="ECO:0000256" key="3">
    <source>
        <dbReference type="ARBA" id="ARBA00022553"/>
    </source>
</evidence>
<evidence type="ECO:0000256" key="7">
    <source>
        <dbReference type="ARBA" id="ARBA00022840"/>
    </source>
</evidence>
<dbReference type="EC" id="2.7.13.3" evidence="2"/>
<dbReference type="SMART" id="SM00387">
    <property type="entry name" value="HATPase_c"/>
    <property type="match status" value="1"/>
</dbReference>
<dbReference type="InterPro" id="IPR011006">
    <property type="entry name" value="CheY-like_superfamily"/>
</dbReference>
<dbReference type="AlphaFoldDB" id="I3Z9Y6"/>
<dbReference type="CDD" id="cd00130">
    <property type="entry name" value="PAS"/>
    <property type="match status" value="1"/>
</dbReference>
<comment type="catalytic activity">
    <reaction evidence="1">
        <text>ATP + protein L-histidine = ADP + protein N-phospho-L-histidine.</text>
        <dbReference type="EC" id="2.7.13.3"/>
    </reaction>
</comment>
<dbReference type="Gene3D" id="3.40.50.2300">
    <property type="match status" value="1"/>
</dbReference>
<evidence type="ECO:0000256" key="9">
    <source>
        <dbReference type="ARBA" id="ARBA00064003"/>
    </source>
</evidence>
<dbReference type="FunFam" id="1.10.287.130:FF:000002">
    <property type="entry name" value="Two-component osmosensing histidine kinase"/>
    <property type="match status" value="1"/>
</dbReference>
<protein>
    <recommendedName>
        <fullName evidence="10">Sensory/regulatory protein RpfC</fullName>
        <ecNumber evidence="2">2.7.13.3</ecNumber>
    </recommendedName>
</protein>
<keyword evidence="5" id="KW-0547">Nucleotide-binding</keyword>
<evidence type="ECO:0000259" key="16">
    <source>
        <dbReference type="PROSITE" id="PS50113"/>
    </source>
</evidence>
<dbReference type="SMART" id="SM00091">
    <property type="entry name" value="PAS"/>
    <property type="match status" value="2"/>
</dbReference>
<organism evidence="17 18">
    <name type="scientific">Belliella baltica (strain DSM 15883 / CIP 108006 / LMG 21964 / BA134)</name>
    <dbReference type="NCBI Taxonomy" id="866536"/>
    <lineage>
        <taxon>Bacteria</taxon>
        <taxon>Pseudomonadati</taxon>
        <taxon>Bacteroidota</taxon>
        <taxon>Cytophagia</taxon>
        <taxon>Cytophagales</taxon>
        <taxon>Cyclobacteriaceae</taxon>
        <taxon>Belliella</taxon>
    </lineage>
</organism>
<dbReference type="Proteomes" id="UP000006050">
    <property type="component" value="Chromosome"/>
</dbReference>
<dbReference type="GO" id="GO:0005524">
    <property type="term" value="F:ATP binding"/>
    <property type="evidence" value="ECO:0007669"/>
    <property type="project" value="UniProtKB-KW"/>
</dbReference>
<keyword evidence="12" id="KW-0472">Membrane</keyword>
<dbReference type="InterPro" id="IPR001610">
    <property type="entry name" value="PAC"/>
</dbReference>
<feature type="domain" description="Response regulatory" evidence="14">
    <location>
        <begin position="839"/>
        <end position="955"/>
    </location>
</feature>
<evidence type="ECO:0000313" key="17">
    <source>
        <dbReference type="EMBL" id="AFL86054.1"/>
    </source>
</evidence>
<keyword evidence="7" id="KW-0067">ATP-binding</keyword>
<dbReference type="PANTHER" id="PTHR45339:SF1">
    <property type="entry name" value="HYBRID SIGNAL TRANSDUCTION HISTIDINE KINASE J"/>
    <property type="match status" value="1"/>
</dbReference>
<dbReference type="InterPro" id="IPR036097">
    <property type="entry name" value="HisK_dim/P_sf"/>
</dbReference>
<dbReference type="GO" id="GO:0000155">
    <property type="term" value="F:phosphorelay sensor kinase activity"/>
    <property type="evidence" value="ECO:0007669"/>
    <property type="project" value="InterPro"/>
</dbReference>
<evidence type="ECO:0000256" key="10">
    <source>
        <dbReference type="ARBA" id="ARBA00068150"/>
    </source>
</evidence>
<dbReference type="SMART" id="SM00448">
    <property type="entry name" value="REC"/>
    <property type="match status" value="1"/>
</dbReference>
<evidence type="ECO:0000256" key="4">
    <source>
        <dbReference type="ARBA" id="ARBA00022679"/>
    </source>
</evidence>
<dbReference type="CDD" id="cd00082">
    <property type="entry name" value="HisKA"/>
    <property type="match status" value="1"/>
</dbReference>
<keyword evidence="3 11" id="KW-0597">Phosphoprotein</keyword>
<dbReference type="InterPro" id="IPR003594">
    <property type="entry name" value="HATPase_dom"/>
</dbReference>
<dbReference type="PANTHER" id="PTHR45339">
    <property type="entry name" value="HYBRID SIGNAL TRANSDUCTION HISTIDINE KINASE J"/>
    <property type="match status" value="1"/>
</dbReference>
<dbReference type="PROSITE" id="PS50109">
    <property type="entry name" value="HIS_KIN"/>
    <property type="match status" value="1"/>
</dbReference>
<dbReference type="SUPFAM" id="SSF52172">
    <property type="entry name" value="CheY-like"/>
    <property type="match status" value="1"/>
</dbReference>
<accession>I3Z9Y6</accession>
<dbReference type="EMBL" id="CP003281">
    <property type="protein sequence ID" value="AFL86054.1"/>
    <property type="molecule type" value="Genomic_DNA"/>
</dbReference>
<evidence type="ECO:0000313" key="18">
    <source>
        <dbReference type="Proteomes" id="UP000006050"/>
    </source>
</evidence>
<dbReference type="PROSITE" id="PS50112">
    <property type="entry name" value="PAS"/>
    <property type="match status" value="1"/>
</dbReference>
<dbReference type="HOGENOM" id="CLU_012990_0_0_10"/>
<dbReference type="SMART" id="SM00086">
    <property type="entry name" value="PAC"/>
    <property type="match status" value="1"/>
</dbReference>
<evidence type="ECO:0000256" key="5">
    <source>
        <dbReference type="ARBA" id="ARBA00022741"/>
    </source>
</evidence>
<evidence type="ECO:0000259" key="13">
    <source>
        <dbReference type="PROSITE" id="PS50109"/>
    </source>
</evidence>
<dbReference type="FunFam" id="3.30.565.10:FF:000010">
    <property type="entry name" value="Sensor histidine kinase RcsC"/>
    <property type="match status" value="1"/>
</dbReference>
<dbReference type="Pfam" id="PF08447">
    <property type="entry name" value="PAS_3"/>
    <property type="match status" value="1"/>
</dbReference>
<dbReference type="Pfam" id="PF02518">
    <property type="entry name" value="HATPase_c"/>
    <property type="match status" value="1"/>
</dbReference>
<feature type="modified residue" description="4-aspartylphosphate" evidence="11">
    <location>
        <position position="888"/>
    </location>
</feature>
<feature type="domain" description="PAS" evidence="15">
    <location>
        <begin position="330"/>
        <end position="392"/>
    </location>
</feature>
<name>I3Z9Y6_BELBD</name>
<evidence type="ECO:0000256" key="6">
    <source>
        <dbReference type="ARBA" id="ARBA00022777"/>
    </source>
</evidence>
<keyword evidence="4" id="KW-0808">Transferase</keyword>
<dbReference type="InterPro" id="IPR000014">
    <property type="entry name" value="PAS"/>
</dbReference>
<keyword evidence="18" id="KW-1185">Reference proteome</keyword>
<dbReference type="InterPro" id="IPR004358">
    <property type="entry name" value="Sig_transdc_His_kin-like_C"/>
</dbReference>
<dbReference type="Pfam" id="PF00512">
    <property type="entry name" value="HisKA"/>
    <property type="match status" value="1"/>
</dbReference>
<keyword evidence="6" id="KW-0418">Kinase</keyword>
<dbReference type="SUPFAM" id="SSF55785">
    <property type="entry name" value="PYP-like sensor domain (PAS domain)"/>
    <property type="match status" value="2"/>
</dbReference>
<dbReference type="InterPro" id="IPR005467">
    <property type="entry name" value="His_kinase_dom"/>
</dbReference>
<keyword evidence="12" id="KW-0812">Transmembrane</keyword>
<evidence type="ECO:0000259" key="15">
    <source>
        <dbReference type="PROSITE" id="PS50112"/>
    </source>
</evidence>
<dbReference type="SUPFAM" id="SSF55874">
    <property type="entry name" value="ATPase domain of HSP90 chaperone/DNA topoisomerase II/histidine kinase"/>
    <property type="match status" value="1"/>
</dbReference>
<proteinExistence type="predicted"/>
<dbReference type="CDD" id="cd17546">
    <property type="entry name" value="REC_hyHK_CKI1_RcsC-like"/>
    <property type="match status" value="1"/>
</dbReference>
<dbReference type="RefSeq" id="WP_014773988.1">
    <property type="nucleotide sequence ID" value="NC_018010.1"/>
</dbReference>
<feature type="transmembrane region" description="Helical" evidence="12">
    <location>
        <begin position="15"/>
        <end position="41"/>
    </location>
</feature>
<evidence type="ECO:0000256" key="1">
    <source>
        <dbReference type="ARBA" id="ARBA00000085"/>
    </source>
</evidence>
<dbReference type="InterPro" id="IPR035965">
    <property type="entry name" value="PAS-like_dom_sf"/>
</dbReference>
<evidence type="ECO:0000256" key="11">
    <source>
        <dbReference type="PROSITE-ProRule" id="PRU00169"/>
    </source>
</evidence>
<sequence>MIEFDSKFSKSYSTAYRWFVVTGVVVVMLIFFLAFNFFNALTDNQLDARQQFLNKQVELVAKEIQNRFETTYEDLIFFVNNLEPWTYERGNNEEIAFEMRARRIFNNHRNILDTLIVAFPNKTVSFHFDERNNFIKSILNPNESIATESQNKIKFENPSKAVEIHGIFNLDRFLGDELGNYYLGLSSEKLLYKNGEIFGLYEYLPRSGYRILSTTMEELDKDIKNGLRGGYQGFLVNEIESKQFEAIIFQYPFNLYPLEDTLSVVFIQDKRIATAGIYSTYFYLLIGLMFLLLVVILILYRFIKNARISNEILKENSEKIEGLFRQQSLLLQESKGFIYFQDADRKMISVSDEVKDVLGYESEDFKANFHKFISKEDLKKLNNVITESIDNKNDNFSLEFDFLHKNGEWLRVRVFEKLFFDDLGQFTGNVGICTDSNERYLSEQELLRSNNRLISVLKSLPDIIFIYSNEGVFLDYFVQDDSMLISPAKESMGKSINEVLPEPLSEEIMNGFEKARTSGKLVTIEFEALSKSGKKFFETRLFKLDEERMISIARDITGQKLWEKGLQEAMESAELSNKAKSEFLANMSHEIRTPMNGLLGIIGLMEKTQLSKDQKEFLQVIKDSGQSLSVIINDILDYSKIEAGMMKLEGSVFHFKNEIEKILKIFSALIQEKNIKLKYQFGPLIPEYLELDKEKLGQILFNLIGNAIKFTPNDGEISLQMSGELFLESNIILNFSISDSGIGIPEDKISSLIEPFVQVDGSATREYRGTGLGLAISNKLIELMGGELRIESKENKGSTFSFNVFGKIWKEEEQILDVTSSKEEEDFNWEQMADSFPMEILLVEDNETNLKFMKMLMKELGYEVVIAFNGLEAVNFVKERDFDLIFMDIQMPKMNGLEATKIIKDLERKKNIPIVGLSANAFQGDINEALAVGMDAYLAKPVQVKDIALIIKKHFDIKVKKEIN</sequence>
<dbReference type="SMART" id="SM00388">
    <property type="entry name" value="HisKA"/>
    <property type="match status" value="1"/>
</dbReference>
<dbReference type="PRINTS" id="PR00344">
    <property type="entry name" value="BCTRLSENSOR"/>
</dbReference>
<feature type="transmembrane region" description="Helical" evidence="12">
    <location>
        <begin position="280"/>
        <end position="303"/>
    </location>
</feature>
<dbReference type="NCBIfam" id="TIGR00229">
    <property type="entry name" value="sensory_box"/>
    <property type="match status" value="1"/>
</dbReference>
<dbReference type="PROSITE" id="PS50110">
    <property type="entry name" value="RESPONSE_REGULATORY"/>
    <property type="match status" value="1"/>
</dbReference>
<dbReference type="eggNOG" id="COG5002">
    <property type="taxonomic scope" value="Bacteria"/>
</dbReference>
<dbReference type="InterPro" id="IPR001789">
    <property type="entry name" value="Sig_transdc_resp-reg_receiver"/>
</dbReference>
<keyword evidence="12" id="KW-1133">Transmembrane helix</keyword>
<keyword evidence="8" id="KW-0902">Two-component regulatory system</keyword>
<feature type="domain" description="PAC" evidence="16">
    <location>
        <begin position="396"/>
        <end position="448"/>
    </location>
</feature>
<dbReference type="Gene3D" id="1.10.287.130">
    <property type="match status" value="1"/>
</dbReference>
<evidence type="ECO:0000259" key="14">
    <source>
        <dbReference type="PROSITE" id="PS50110"/>
    </source>
</evidence>
<gene>
    <name evidence="17" type="ordered locus">Belba_3556</name>
</gene>
<evidence type="ECO:0000256" key="12">
    <source>
        <dbReference type="SAM" id="Phobius"/>
    </source>
</evidence>
<dbReference type="InterPro" id="IPR003661">
    <property type="entry name" value="HisK_dim/P_dom"/>
</dbReference>
<evidence type="ECO:0000256" key="8">
    <source>
        <dbReference type="ARBA" id="ARBA00023012"/>
    </source>
</evidence>
<dbReference type="Gene3D" id="3.30.565.10">
    <property type="entry name" value="Histidine kinase-like ATPase, C-terminal domain"/>
    <property type="match status" value="1"/>
</dbReference>
<dbReference type="eggNOG" id="COG0784">
    <property type="taxonomic scope" value="Bacteria"/>
</dbReference>
<dbReference type="InterPro" id="IPR036890">
    <property type="entry name" value="HATPase_C_sf"/>
</dbReference>
<evidence type="ECO:0000256" key="2">
    <source>
        <dbReference type="ARBA" id="ARBA00012438"/>
    </source>
</evidence>
<dbReference type="Pfam" id="PF00072">
    <property type="entry name" value="Response_reg"/>
    <property type="match status" value="1"/>
</dbReference>
<dbReference type="OrthoDB" id="9811889at2"/>
<dbReference type="STRING" id="866536.Belba_3556"/>
<dbReference type="CDD" id="cd16922">
    <property type="entry name" value="HATPase_EvgS-ArcB-TorS-like"/>
    <property type="match status" value="1"/>
</dbReference>
<reference evidence="18" key="1">
    <citation type="submission" date="2012-06" db="EMBL/GenBank/DDBJ databases">
        <title>The complete genome of Belliella baltica DSM 15883.</title>
        <authorList>
            <person name="Lucas S."/>
            <person name="Copeland A."/>
            <person name="Lapidus A."/>
            <person name="Goodwin L."/>
            <person name="Pitluck S."/>
            <person name="Peters L."/>
            <person name="Mikhailova N."/>
            <person name="Davenport K."/>
            <person name="Kyrpides N."/>
            <person name="Mavromatis K."/>
            <person name="Pagani I."/>
            <person name="Ivanova N."/>
            <person name="Ovchinnikova G."/>
            <person name="Zeytun A."/>
            <person name="Detter J.C."/>
            <person name="Han C."/>
            <person name="Land M."/>
            <person name="Hauser L."/>
            <person name="Markowitz V."/>
            <person name="Cheng J.-F."/>
            <person name="Hugenholtz P."/>
            <person name="Woyke T."/>
            <person name="Wu D."/>
            <person name="Tindall B."/>
            <person name="Pomrenke H."/>
            <person name="Brambilla E."/>
            <person name="Klenk H.-P."/>
            <person name="Eisen J.A."/>
        </authorList>
    </citation>
    <scope>NUCLEOTIDE SEQUENCE [LARGE SCALE GENOMIC DNA]</scope>
    <source>
        <strain evidence="18">DSM 15883 / CIP 108006 / LMG 21964 / BA134</strain>
    </source>
</reference>
<dbReference type="Gene3D" id="3.30.450.20">
    <property type="entry name" value="PAS domain"/>
    <property type="match status" value="2"/>
</dbReference>
<feature type="domain" description="Histidine kinase" evidence="13">
    <location>
        <begin position="586"/>
        <end position="808"/>
    </location>
</feature>
<dbReference type="InterPro" id="IPR013655">
    <property type="entry name" value="PAS_fold_3"/>
</dbReference>